<keyword evidence="4" id="KW-1185">Reference proteome</keyword>
<feature type="compositionally biased region" description="Pro residues" evidence="1">
    <location>
        <begin position="116"/>
        <end position="126"/>
    </location>
</feature>
<evidence type="ECO:0000256" key="2">
    <source>
        <dbReference type="SAM" id="Phobius"/>
    </source>
</evidence>
<evidence type="ECO:0008006" key="5">
    <source>
        <dbReference type="Google" id="ProtNLM"/>
    </source>
</evidence>
<feature type="compositionally biased region" description="Basic and acidic residues" evidence="1">
    <location>
        <begin position="147"/>
        <end position="156"/>
    </location>
</feature>
<feature type="transmembrane region" description="Helical" evidence="2">
    <location>
        <begin position="55"/>
        <end position="73"/>
    </location>
</feature>
<proteinExistence type="predicted"/>
<dbReference type="PANTHER" id="PTHR33604">
    <property type="entry name" value="OSJNBA0004B13.7 PROTEIN"/>
    <property type="match status" value="1"/>
</dbReference>
<reference evidence="4" key="1">
    <citation type="journal article" date="2014" name="BMC Genomics">
        <title>The genome sequence of the biocontrol fungus Metarhizium anisopliae and comparative genomics of Metarhizium species.</title>
        <authorList>
            <person name="Pattemore J.A."/>
            <person name="Hane J.K."/>
            <person name="Williams A.H."/>
            <person name="Wilson B.A."/>
            <person name="Stodart B.J."/>
            <person name="Ash G.J."/>
        </authorList>
    </citation>
    <scope>NUCLEOTIDE SEQUENCE [LARGE SCALE GENOMIC DNA]</scope>
    <source>
        <strain evidence="4">BRIP 53293</strain>
    </source>
</reference>
<dbReference type="OrthoDB" id="5397682at2759"/>
<dbReference type="STRING" id="1291518.A0A0D9P659"/>
<organism evidence="3 4">
    <name type="scientific">Metarhizium anisopliae BRIP 53293</name>
    <dbReference type="NCBI Taxonomy" id="1291518"/>
    <lineage>
        <taxon>Eukaryota</taxon>
        <taxon>Fungi</taxon>
        <taxon>Dikarya</taxon>
        <taxon>Ascomycota</taxon>
        <taxon>Pezizomycotina</taxon>
        <taxon>Sordariomycetes</taxon>
        <taxon>Hypocreomycetidae</taxon>
        <taxon>Hypocreales</taxon>
        <taxon>Clavicipitaceae</taxon>
        <taxon>Metarhizium</taxon>
    </lineage>
</organism>
<feature type="region of interest" description="Disordered" evidence="1">
    <location>
        <begin position="108"/>
        <end position="166"/>
    </location>
</feature>
<keyword evidence="2" id="KW-0472">Membrane</keyword>
<feature type="compositionally biased region" description="Basic and acidic residues" evidence="1">
    <location>
        <begin position="612"/>
        <end position="629"/>
    </location>
</feature>
<gene>
    <name evidence="3" type="ORF">H634G_04549</name>
</gene>
<evidence type="ECO:0000313" key="4">
    <source>
        <dbReference type="Proteomes" id="UP000054544"/>
    </source>
</evidence>
<dbReference type="Proteomes" id="UP000054544">
    <property type="component" value="Unassembled WGS sequence"/>
</dbReference>
<feature type="region of interest" description="Disordered" evidence="1">
    <location>
        <begin position="601"/>
        <end position="658"/>
    </location>
</feature>
<evidence type="ECO:0000313" key="3">
    <source>
        <dbReference type="EMBL" id="KJK80310.1"/>
    </source>
</evidence>
<name>A0A0D9P659_METAN</name>
<evidence type="ECO:0000256" key="1">
    <source>
        <dbReference type="SAM" id="MobiDB-lite"/>
    </source>
</evidence>
<dbReference type="PANTHER" id="PTHR33604:SF3">
    <property type="entry name" value="OSJNBA0004B13.7 PROTEIN"/>
    <property type="match status" value="1"/>
</dbReference>
<keyword evidence="2" id="KW-0812">Transmembrane</keyword>
<dbReference type="AlphaFoldDB" id="A0A0D9P659"/>
<sequence length="715" mass="80067">MPASRGWHPRHLWPPWRHADEISKKDDDLPLPRHSNHGRSYGAQWQSARMPRRTWVKRLAAYALVMVFLVYLFNRAHSPSSSALPGSRDDPDAVAAAYKERFDPARTAHLDGAPKKPSPPHQPPPAEVDGQQKGISSPKESIDEESKEGHKPDNGRAKSPPKYDGPIRYPALASSLGAIASTGGDSPRNRNVLFAAASLKSASTLLPMACEMAMERQSYVHFAFIGTADIAMQDLLEVNGIDKTCPLLLHDARPDHYQMSTENRMSLAVVKALYLLNFHMHPQAVFIDSTNAEESYFLRAVRDQVSSTQSALIELPEHSRTSLAWISKLDSAALSAWNDVRFDILIHAAPTGTANLERLLRSIARADLAGIQTPHITVELPFVVDAPLESYLANFKWPRPTPSDGQRPQMISLRRRITRQLMEEEDSSVRFVESFWPTDPQRSHVLVLASHTEVTPQFFQYVKYSLLYQLHSKFARMEEYHASLLGISLSVPTTLIDGTQPFTPPKPLHGDKDEPGETAFLWQRPSSEAMVFLGGMWVELHHFVAQTLYKKRSMSSTPALLAKKQASKEYPAWLEYALRLSRVRGYFTLYPSRETAKAIIGVHSDVPDAPEEYSKDESRPKSPKDYSDKVDEDFDPVSPVDMLETLPHNGELQSPGPLPLLSWDGQAKTKDSIAEDVGEYTALFRREVGECGEDYLKNHPIANNMAGDLFCKPKA</sequence>
<dbReference type="EMBL" id="KE384729">
    <property type="protein sequence ID" value="KJK80310.1"/>
    <property type="molecule type" value="Genomic_DNA"/>
</dbReference>
<accession>A0A0D9P659</accession>
<keyword evidence="2" id="KW-1133">Transmembrane helix</keyword>
<protein>
    <recommendedName>
        <fullName evidence="5">Glycosyltransferase 2</fullName>
    </recommendedName>
</protein>